<comment type="caution">
    <text evidence="1">The sequence shown here is derived from an EMBL/GenBank/DDBJ whole genome shotgun (WGS) entry which is preliminary data.</text>
</comment>
<organism evidence="1 2">
    <name type="scientific">Potamilus streckersoni</name>
    <dbReference type="NCBI Taxonomy" id="2493646"/>
    <lineage>
        <taxon>Eukaryota</taxon>
        <taxon>Metazoa</taxon>
        <taxon>Spiralia</taxon>
        <taxon>Lophotrochozoa</taxon>
        <taxon>Mollusca</taxon>
        <taxon>Bivalvia</taxon>
        <taxon>Autobranchia</taxon>
        <taxon>Heteroconchia</taxon>
        <taxon>Palaeoheterodonta</taxon>
        <taxon>Unionida</taxon>
        <taxon>Unionoidea</taxon>
        <taxon>Unionidae</taxon>
        <taxon>Ambleminae</taxon>
        <taxon>Lampsilini</taxon>
        <taxon>Potamilus</taxon>
    </lineage>
</organism>
<proteinExistence type="predicted"/>
<gene>
    <name evidence="1" type="ORF">CHS0354_001198</name>
</gene>
<evidence type="ECO:0000313" key="1">
    <source>
        <dbReference type="EMBL" id="KAK3576179.1"/>
    </source>
</evidence>
<evidence type="ECO:0000313" key="2">
    <source>
        <dbReference type="Proteomes" id="UP001195483"/>
    </source>
</evidence>
<accession>A0AAE0VEW4</accession>
<reference evidence="1" key="2">
    <citation type="journal article" date="2021" name="Genome Biol. Evol.">
        <title>Developing a high-quality reference genome for a parasitic bivalve with doubly uniparental inheritance (Bivalvia: Unionida).</title>
        <authorList>
            <person name="Smith C.H."/>
        </authorList>
    </citation>
    <scope>NUCLEOTIDE SEQUENCE</scope>
    <source>
        <strain evidence="1">CHS0354</strain>
        <tissue evidence="1">Mantle</tissue>
    </source>
</reference>
<dbReference type="Proteomes" id="UP001195483">
    <property type="component" value="Unassembled WGS sequence"/>
</dbReference>
<dbReference type="AlphaFoldDB" id="A0AAE0VEW4"/>
<dbReference type="EMBL" id="JAEAOA010000122">
    <property type="protein sequence ID" value="KAK3576179.1"/>
    <property type="molecule type" value="Genomic_DNA"/>
</dbReference>
<name>A0AAE0VEW4_9BIVA</name>
<reference evidence="1" key="1">
    <citation type="journal article" date="2021" name="Genome Biol. Evol.">
        <title>A High-Quality Reference Genome for a Parasitic Bivalve with Doubly Uniparental Inheritance (Bivalvia: Unionida).</title>
        <authorList>
            <person name="Smith C.H."/>
        </authorList>
    </citation>
    <scope>NUCLEOTIDE SEQUENCE</scope>
    <source>
        <strain evidence="1">CHS0354</strain>
    </source>
</reference>
<keyword evidence="2" id="KW-1185">Reference proteome</keyword>
<sequence>MRKKLITCCREQLQTHKKVENILKFLKSLKNKLYVLFLDYTVKIYDDVLMGLQSDEPKIHLLRKMLVNLIMKVLCSFVKPAFMSSCLPEAVDFKSSYCLKDKDLVMGDAAHSFIGDFYINDLRNMRIKQFFV</sequence>
<protein>
    <submittedName>
        <fullName evidence="1">Uncharacterized protein</fullName>
    </submittedName>
</protein>
<reference evidence="1" key="3">
    <citation type="submission" date="2023-05" db="EMBL/GenBank/DDBJ databases">
        <authorList>
            <person name="Smith C.H."/>
        </authorList>
    </citation>
    <scope>NUCLEOTIDE SEQUENCE</scope>
    <source>
        <strain evidence="1">CHS0354</strain>
        <tissue evidence="1">Mantle</tissue>
    </source>
</reference>